<feature type="region of interest" description="Disordered" evidence="1">
    <location>
        <begin position="223"/>
        <end position="256"/>
    </location>
</feature>
<protein>
    <submittedName>
        <fullName evidence="2">Uncharacterized protein</fullName>
    </submittedName>
</protein>
<feature type="compositionally biased region" description="Basic and acidic residues" evidence="1">
    <location>
        <begin position="66"/>
        <end position="76"/>
    </location>
</feature>
<feature type="compositionally biased region" description="Basic and acidic residues" evidence="1">
    <location>
        <begin position="84"/>
        <end position="97"/>
    </location>
</feature>
<reference evidence="2 3" key="1">
    <citation type="journal article" date="2023" name="Plants (Basel)">
        <title>Bridging the Gap: Combining Genomics and Transcriptomics Approaches to Understand Stylosanthes scabra, an Orphan Legume from the Brazilian Caatinga.</title>
        <authorList>
            <person name="Ferreira-Neto J.R.C."/>
            <person name="da Silva M.D."/>
            <person name="Binneck E."/>
            <person name="de Melo N.F."/>
            <person name="da Silva R.H."/>
            <person name="de Melo A.L.T.M."/>
            <person name="Pandolfi V."/>
            <person name="Bustamante F.O."/>
            <person name="Brasileiro-Vidal A.C."/>
            <person name="Benko-Iseppon A.M."/>
        </authorList>
    </citation>
    <scope>NUCLEOTIDE SEQUENCE [LARGE SCALE GENOMIC DNA]</scope>
    <source>
        <tissue evidence="2">Leaves</tissue>
    </source>
</reference>
<gene>
    <name evidence="2" type="ORF">PIB30_051333</name>
</gene>
<evidence type="ECO:0000313" key="3">
    <source>
        <dbReference type="Proteomes" id="UP001341840"/>
    </source>
</evidence>
<sequence length="275" mass="29999">MASVLNFPMHEQPGPDQEFLEWWYELPHMFLSPAPLLSDPRGREVDEVVATWGSQVPPRRTQVSDVPDRRGVERRSRVGTRASQRPDGDGDGAERVRRAQFQPPDERRPRARGRGHGGRGEAGQEDEVAEDGYVPLGDDQLGGGMLSPHQLYPDFASPGAMERQLGGEVCFSDLVAIWAQEGGESTSSHAAIGTPEFHVDLNEPASDYHDVYFSLGGTPASAYPHAGPSVPAPEVPQPPVQDPPEDPPVDEDDIPLACRLRRVPRRRGCGTGGHI</sequence>
<comment type="caution">
    <text evidence="2">The sequence shown here is derived from an EMBL/GenBank/DDBJ whole genome shotgun (WGS) entry which is preliminary data.</text>
</comment>
<dbReference type="Proteomes" id="UP001341840">
    <property type="component" value="Unassembled WGS sequence"/>
</dbReference>
<feature type="compositionally biased region" description="Acidic residues" evidence="1">
    <location>
        <begin position="243"/>
        <end position="254"/>
    </location>
</feature>
<evidence type="ECO:0000256" key="1">
    <source>
        <dbReference type="SAM" id="MobiDB-lite"/>
    </source>
</evidence>
<proteinExistence type="predicted"/>
<dbReference type="EMBL" id="JASCZI010151397">
    <property type="protein sequence ID" value="MED6172573.1"/>
    <property type="molecule type" value="Genomic_DNA"/>
</dbReference>
<keyword evidence="3" id="KW-1185">Reference proteome</keyword>
<feature type="compositionally biased region" description="Pro residues" evidence="1">
    <location>
        <begin position="230"/>
        <end position="242"/>
    </location>
</feature>
<accession>A0ABU6VIW9</accession>
<organism evidence="2 3">
    <name type="scientific">Stylosanthes scabra</name>
    <dbReference type="NCBI Taxonomy" id="79078"/>
    <lineage>
        <taxon>Eukaryota</taxon>
        <taxon>Viridiplantae</taxon>
        <taxon>Streptophyta</taxon>
        <taxon>Embryophyta</taxon>
        <taxon>Tracheophyta</taxon>
        <taxon>Spermatophyta</taxon>
        <taxon>Magnoliopsida</taxon>
        <taxon>eudicotyledons</taxon>
        <taxon>Gunneridae</taxon>
        <taxon>Pentapetalae</taxon>
        <taxon>rosids</taxon>
        <taxon>fabids</taxon>
        <taxon>Fabales</taxon>
        <taxon>Fabaceae</taxon>
        <taxon>Papilionoideae</taxon>
        <taxon>50 kb inversion clade</taxon>
        <taxon>dalbergioids sensu lato</taxon>
        <taxon>Dalbergieae</taxon>
        <taxon>Pterocarpus clade</taxon>
        <taxon>Stylosanthes</taxon>
    </lineage>
</organism>
<evidence type="ECO:0000313" key="2">
    <source>
        <dbReference type="EMBL" id="MED6172573.1"/>
    </source>
</evidence>
<name>A0ABU6VIW9_9FABA</name>
<feature type="region of interest" description="Disordered" evidence="1">
    <location>
        <begin position="50"/>
        <end position="137"/>
    </location>
</feature>